<comment type="caution">
    <text evidence="2">The sequence shown here is derived from an EMBL/GenBank/DDBJ whole genome shotgun (WGS) entry which is preliminary data.</text>
</comment>
<evidence type="ECO:0000313" key="2">
    <source>
        <dbReference type="EMBL" id="MBA8950824.1"/>
    </source>
</evidence>
<dbReference type="RefSeq" id="WP_182843250.1">
    <property type="nucleotide sequence ID" value="NZ_BAAALP010000115.1"/>
</dbReference>
<feature type="region of interest" description="Disordered" evidence="1">
    <location>
        <begin position="1"/>
        <end position="21"/>
    </location>
</feature>
<sequence length="66" mass="6817">MNAQYQGGHENGPSSAQDGAEDVVARLKAEVAAAVTSLRRQVTQLRALTAEGEAARRPASAPDAAE</sequence>
<reference evidence="2 3" key="1">
    <citation type="submission" date="2020-08" db="EMBL/GenBank/DDBJ databases">
        <title>Genomic Encyclopedia of Type Strains, Phase IV (KMG-IV): sequencing the most valuable type-strain genomes for metagenomic binning, comparative biology and taxonomic classification.</title>
        <authorList>
            <person name="Goeker M."/>
        </authorList>
    </citation>
    <scope>NUCLEOTIDE SEQUENCE [LARGE SCALE GENOMIC DNA]</scope>
    <source>
        <strain evidence="2 3">DSM 44197</strain>
    </source>
</reference>
<evidence type="ECO:0000256" key="1">
    <source>
        <dbReference type="SAM" id="MobiDB-lite"/>
    </source>
</evidence>
<name>A0A7W3LMF7_ACTNM</name>
<proteinExistence type="predicted"/>
<protein>
    <submittedName>
        <fullName evidence="2">Uncharacterized protein</fullName>
    </submittedName>
</protein>
<dbReference type="EMBL" id="JACJIA010000003">
    <property type="protein sequence ID" value="MBA8950824.1"/>
    <property type="molecule type" value="Genomic_DNA"/>
</dbReference>
<keyword evidence="3" id="KW-1185">Reference proteome</keyword>
<accession>A0A7W3LMF7</accession>
<evidence type="ECO:0000313" key="3">
    <source>
        <dbReference type="Proteomes" id="UP000572680"/>
    </source>
</evidence>
<organism evidence="2 3">
    <name type="scientific">Actinomadura namibiensis</name>
    <dbReference type="NCBI Taxonomy" id="182080"/>
    <lineage>
        <taxon>Bacteria</taxon>
        <taxon>Bacillati</taxon>
        <taxon>Actinomycetota</taxon>
        <taxon>Actinomycetes</taxon>
        <taxon>Streptosporangiales</taxon>
        <taxon>Thermomonosporaceae</taxon>
        <taxon>Actinomadura</taxon>
    </lineage>
</organism>
<dbReference type="AlphaFoldDB" id="A0A7W3LMF7"/>
<dbReference type="Proteomes" id="UP000572680">
    <property type="component" value="Unassembled WGS sequence"/>
</dbReference>
<gene>
    <name evidence="2" type="ORF">HNR61_002455</name>
</gene>